<gene>
    <name evidence="1" type="ORF">CJP73_07825</name>
</gene>
<dbReference type="RefSeq" id="WP_119516048.1">
    <property type="nucleotide sequence ID" value="NZ_NQYH01000005.1"/>
</dbReference>
<dbReference type="Proteomes" id="UP000266206">
    <property type="component" value="Unassembled WGS sequence"/>
</dbReference>
<proteinExistence type="predicted"/>
<dbReference type="EMBL" id="NQYH01000005">
    <property type="protein sequence ID" value="RIY41047.1"/>
    <property type="molecule type" value="Genomic_DNA"/>
</dbReference>
<reference evidence="1 2" key="1">
    <citation type="submission" date="2017-08" db="EMBL/GenBank/DDBJ databases">
        <title>Pusillimonas indicus sp. nov., a member of the family Alcaligenaceae isolated from surface seawater.</title>
        <authorList>
            <person name="Li J."/>
        </authorList>
    </citation>
    <scope>NUCLEOTIDE SEQUENCE [LARGE SCALE GENOMIC DNA]</scope>
    <source>
        <strain evidence="1 2">L52-1-41</strain>
    </source>
</reference>
<name>A0A3A1YY82_9BURK</name>
<dbReference type="AlphaFoldDB" id="A0A3A1YY82"/>
<accession>A0A3A1YY82</accession>
<evidence type="ECO:0000313" key="2">
    <source>
        <dbReference type="Proteomes" id="UP000266206"/>
    </source>
</evidence>
<evidence type="ECO:0000313" key="1">
    <source>
        <dbReference type="EMBL" id="RIY41047.1"/>
    </source>
</evidence>
<organism evidence="1 2">
    <name type="scientific">Neopusillimonas maritima</name>
    <dbReference type="NCBI Taxonomy" id="2026239"/>
    <lineage>
        <taxon>Bacteria</taxon>
        <taxon>Pseudomonadati</taxon>
        <taxon>Pseudomonadota</taxon>
        <taxon>Betaproteobacteria</taxon>
        <taxon>Burkholderiales</taxon>
        <taxon>Alcaligenaceae</taxon>
        <taxon>Neopusillimonas</taxon>
    </lineage>
</organism>
<sequence length="301" mass="34590">MIVLNEEKELVRVESWDEIIGRPGFTNNLDPNEHELSKIIGQYAFSDKIACGLSNCHTPHARGYLVATKSGQETNIGKDCGKSYFGVDFVDLAAQFDRDMRDKEARERLWSFSFKLDEIKATIRDLREGENGADRLYRRTRPLVEPGKQVPLTVIRRIANMLKTGDSSLSIDREATKHEIEMEEARLGRKLTKPLFVSEKISDIRAIEALDQSNDLRQILIIDLEENIKAFEPMDIDSMTSKQLLEWSKWVGTVEQRLDTARHSLELARALLKRSNLSSFMQIIENTDEREDFNNYLNSLP</sequence>
<comment type="caution">
    <text evidence="1">The sequence shown here is derived from an EMBL/GenBank/DDBJ whole genome shotgun (WGS) entry which is preliminary data.</text>
</comment>
<dbReference type="OrthoDB" id="9028651at2"/>
<protein>
    <submittedName>
        <fullName evidence="1">Uncharacterized protein</fullName>
    </submittedName>
</protein>